<evidence type="ECO:0000313" key="3">
    <source>
        <dbReference type="Proteomes" id="UP001457282"/>
    </source>
</evidence>
<dbReference type="InterPro" id="IPR001810">
    <property type="entry name" value="F-box_dom"/>
</dbReference>
<accession>A0AAW1WC97</accession>
<dbReference type="EMBL" id="JBEDUW010000006">
    <property type="protein sequence ID" value="KAK9921298.1"/>
    <property type="molecule type" value="Genomic_DNA"/>
</dbReference>
<dbReference type="PROSITE" id="PS50181">
    <property type="entry name" value="FBOX"/>
    <property type="match status" value="1"/>
</dbReference>
<dbReference type="PANTHER" id="PTHR34223:SF51">
    <property type="entry name" value="OS06G0556300 PROTEIN"/>
    <property type="match status" value="1"/>
</dbReference>
<proteinExistence type="predicted"/>
<gene>
    <name evidence="2" type="ORF">M0R45_029815</name>
</gene>
<dbReference type="SUPFAM" id="SSF81383">
    <property type="entry name" value="F-box domain"/>
    <property type="match status" value="1"/>
</dbReference>
<name>A0AAW1WC97_RUBAR</name>
<dbReference type="Proteomes" id="UP001457282">
    <property type="component" value="Unassembled WGS sequence"/>
</dbReference>
<evidence type="ECO:0000313" key="2">
    <source>
        <dbReference type="EMBL" id="KAK9921298.1"/>
    </source>
</evidence>
<organism evidence="2 3">
    <name type="scientific">Rubus argutus</name>
    <name type="common">Southern blackberry</name>
    <dbReference type="NCBI Taxonomy" id="59490"/>
    <lineage>
        <taxon>Eukaryota</taxon>
        <taxon>Viridiplantae</taxon>
        <taxon>Streptophyta</taxon>
        <taxon>Embryophyta</taxon>
        <taxon>Tracheophyta</taxon>
        <taxon>Spermatophyta</taxon>
        <taxon>Magnoliopsida</taxon>
        <taxon>eudicotyledons</taxon>
        <taxon>Gunneridae</taxon>
        <taxon>Pentapetalae</taxon>
        <taxon>rosids</taxon>
        <taxon>fabids</taxon>
        <taxon>Rosales</taxon>
        <taxon>Rosaceae</taxon>
        <taxon>Rosoideae</taxon>
        <taxon>Rosoideae incertae sedis</taxon>
        <taxon>Rubus</taxon>
    </lineage>
</organism>
<dbReference type="InterPro" id="IPR053197">
    <property type="entry name" value="F-box_SCFL_complex_component"/>
</dbReference>
<reference evidence="2 3" key="1">
    <citation type="journal article" date="2023" name="G3 (Bethesda)">
        <title>A chromosome-length genome assembly and annotation of blackberry (Rubus argutus, cv. 'Hillquist').</title>
        <authorList>
            <person name="Bruna T."/>
            <person name="Aryal R."/>
            <person name="Dudchenko O."/>
            <person name="Sargent D.J."/>
            <person name="Mead D."/>
            <person name="Buti M."/>
            <person name="Cavallini A."/>
            <person name="Hytonen T."/>
            <person name="Andres J."/>
            <person name="Pham M."/>
            <person name="Weisz D."/>
            <person name="Mascagni F."/>
            <person name="Usai G."/>
            <person name="Natali L."/>
            <person name="Bassil N."/>
            <person name="Fernandez G.E."/>
            <person name="Lomsadze A."/>
            <person name="Armour M."/>
            <person name="Olukolu B."/>
            <person name="Poorten T."/>
            <person name="Britton C."/>
            <person name="Davik J."/>
            <person name="Ashrafi H."/>
            <person name="Aiden E.L."/>
            <person name="Borodovsky M."/>
            <person name="Worthington M."/>
        </authorList>
    </citation>
    <scope>NUCLEOTIDE SEQUENCE [LARGE SCALE GENOMIC DNA]</scope>
    <source>
        <strain evidence="2">PI 553951</strain>
    </source>
</reference>
<dbReference type="CDD" id="cd09917">
    <property type="entry name" value="F-box_SF"/>
    <property type="match status" value="1"/>
</dbReference>
<feature type="domain" description="F-box" evidence="1">
    <location>
        <begin position="27"/>
        <end position="75"/>
    </location>
</feature>
<keyword evidence="3" id="KW-1185">Reference proteome</keyword>
<dbReference type="PANTHER" id="PTHR34223">
    <property type="entry name" value="OS11G0201299 PROTEIN"/>
    <property type="match status" value="1"/>
</dbReference>
<comment type="caution">
    <text evidence="2">The sequence shown here is derived from an EMBL/GenBank/DDBJ whole genome shotgun (WGS) entry which is preliminary data.</text>
</comment>
<dbReference type="Gene3D" id="1.20.1280.50">
    <property type="match status" value="1"/>
</dbReference>
<sequence>MAHKPKLRAVASCGGGGGVCSESKSMIDRLSDLPDQVAHHILAFLTVTDLVRVCCVSKRCRELSLSAPSLNFDEIPLGCRSTCRDRLQLMTYLERFLYHRGDNKIQGFRVNWERHYMDENDTVCICASEHYRIITWINNAVRRNVEVLDLKMTLYDSEEAPFPSSVFLCGSLRSLAVDMNFTLLRTPSFAFSSSLYFLELKDVCNRG</sequence>
<evidence type="ECO:0000259" key="1">
    <source>
        <dbReference type="PROSITE" id="PS50181"/>
    </source>
</evidence>
<dbReference type="Pfam" id="PF00646">
    <property type="entry name" value="F-box"/>
    <property type="match status" value="1"/>
</dbReference>
<dbReference type="AlphaFoldDB" id="A0AAW1WC97"/>
<dbReference type="SMART" id="SM00256">
    <property type="entry name" value="FBOX"/>
    <property type="match status" value="1"/>
</dbReference>
<dbReference type="InterPro" id="IPR036047">
    <property type="entry name" value="F-box-like_dom_sf"/>
</dbReference>
<protein>
    <recommendedName>
        <fullName evidence="1">F-box domain-containing protein</fullName>
    </recommendedName>
</protein>